<dbReference type="OrthoDB" id="6507840at2759"/>
<dbReference type="GO" id="GO:0007166">
    <property type="term" value="P:cell surface receptor signaling pathway"/>
    <property type="evidence" value="ECO:0007669"/>
    <property type="project" value="InterPro"/>
</dbReference>
<feature type="region of interest" description="Disordered" evidence="5">
    <location>
        <begin position="383"/>
        <end position="407"/>
    </location>
</feature>
<dbReference type="EMBL" id="BMAW01072403">
    <property type="protein sequence ID" value="GFT82698.1"/>
    <property type="molecule type" value="Genomic_DNA"/>
</dbReference>
<evidence type="ECO:0000256" key="5">
    <source>
        <dbReference type="SAM" id="MobiDB-lite"/>
    </source>
</evidence>
<dbReference type="InterPro" id="IPR017981">
    <property type="entry name" value="GPCR_2-like_7TM"/>
</dbReference>
<feature type="chain" id="PRO_5036467563" evidence="7">
    <location>
        <begin position="20"/>
        <end position="772"/>
    </location>
</feature>
<evidence type="ECO:0000256" key="7">
    <source>
        <dbReference type="SAM" id="SignalP"/>
    </source>
</evidence>
<dbReference type="CDD" id="cd15039">
    <property type="entry name" value="7tmB3_Methuselah-like"/>
    <property type="match status" value="1"/>
</dbReference>
<dbReference type="PROSITE" id="PS50261">
    <property type="entry name" value="G_PROTEIN_RECEP_F2_4"/>
    <property type="match status" value="1"/>
</dbReference>
<feature type="transmembrane region" description="Helical" evidence="6">
    <location>
        <begin position="709"/>
        <end position="730"/>
    </location>
</feature>
<accession>A0A8X6PPU0</accession>
<dbReference type="Pfam" id="PF00002">
    <property type="entry name" value="7tm_2"/>
    <property type="match status" value="1"/>
</dbReference>
<evidence type="ECO:0000256" key="1">
    <source>
        <dbReference type="ARBA" id="ARBA00004141"/>
    </source>
</evidence>
<evidence type="ECO:0000256" key="4">
    <source>
        <dbReference type="ARBA" id="ARBA00023136"/>
    </source>
</evidence>
<evidence type="ECO:0000256" key="6">
    <source>
        <dbReference type="SAM" id="Phobius"/>
    </source>
</evidence>
<evidence type="ECO:0000256" key="2">
    <source>
        <dbReference type="ARBA" id="ARBA00022692"/>
    </source>
</evidence>
<dbReference type="Proteomes" id="UP000887013">
    <property type="component" value="Unassembled WGS sequence"/>
</dbReference>
<dbReference type="GO" id="GO:0004930">
    <property type="term" value="F:G protein-coupled receptor activity"/>
    <property type="evidence" value="ECO:0007669"/>
    <property type="project" value="InterPro"/>
</dbReference>
<dbReference type="AlphaFoldDB" id="A0A8X6PPU0"/>
<organism evidence="9 10">
    <name type="scientific">Nephila pilipes</name>
    <name type="common">Giant wood spider</name>
    <name type="synonym">Nephila maculata</name>
    <dbReference type="NCBI Taxonomy" id="299642"/>
    <lineage>
        <taxon>Eukaryota</taxon>
        <taxon>Metazoa</taxon>
        <taxon>Ecdysozoa</taxon>
        <taxon>Arthropoda</taxon>
        <taxon>Chelicerata</taxon>
        <taxon>Arachnida</taxon>
        <taxon>Araneae</taxon>
        <taxon>Araneomorphae</taxon>
        <taxon>Entelegynae</taxon>
        <taxon>Araneoidea</taxon>
        <taxon>Nephilidae</taxon>
        <taxon>Nephila</taxon>
    </lineage>
</organism>
<sequence length="772" mass="87389">MSTLHITILLNLCLAPIRSAGTLVSFNYGQVRKFGNICSDLDTCQNQEPFNKVAQHSLIKLLRHKQHLQAHTFSHRNTNRNCACDELCVSYGDCCIDAPGIIARTSPSPFSCFELDQLNLPERIGIYMKDSCLPSYDGPEEIRRLCESPSLGKPSDPLGSLPIADSVTGITFKNYYCSICNENVSDMILWTLRLKCPFSILTFFDSRNFSEKNVFHNLVYQNEKWGIYLNAKNESPSFHECSIDAVMPALLESKIRLCKINLVSDCPPDWKDDHTRIMCRSYMGTRFINDQGRFKNVHCAYCNQQNLTLLSCKEVKFTSYVTSPKSLTLLLDINDGKGEGFIQLCENGEVYDPFWRKCRSLQCLPGYTKRDGFCVLTDESIGVSGGGDSSIEQPETGDSGNNESGNGVLYTSGNISNHYKNMTNILHNFPRLNGNNLTEDNHTLQSCQLISLADEDYVMLPNKSIYVPKYAKVYEPTSYYVGNGSVSVCTTITFDSETKFTLELALVGTVGLGFSMICLFLHFIAFWMVPDLRNLSGKCLVSQCLALFCAYACFLMGLHNVLKGTACTVVAFAAIYFFEVSFFWMGIIAYDVWRTLKIATAELRVSGGKQIRRFIVYFLISWVIPLFLICILAWAELTDLFPSHYKSNIADPRCWYKRRRAHLVFFGVPLSLIMVLNVMFFVSSSRIILMTTQTSVKQQNQAPRRNFKLYLRLALIIGLTWIVGIIAAYVDIKLLWYILNILNTLHGLFIVIFFTCSTKVQIYLKDKLFKGS</sequence>
<evidence type="ECO:0000313" key="9">
    <source>
        <dbReference type="EMBL" id="GFT82698.1"/>
    </source>
</evidence>
<feature type="transmembrane region" description="Helical" evidence="6">
    <location>
        <begin position="614"/>
        <end position="635"/>
    </location>
</feature>
<proteinExistence type="predicted"/>
<reference evidence="9" key="1">
    <citation type="submission" date="2020-08" db="EMBL/GenBank/DDBJ databases">
        <title>Multicomponent nature underlies the extraordinary mechanical properties of spider dragline silk.</title>
        <authorList>
            <person name="Kono N."/>
            <person name="Nakamura H."/>
            <person name="Mori M."/>
            <person name="Yoshida Y."/>
            <person name="Ohtoshi R."/>
            <person name="Malay A.D."/>
            <person name="Moran D.A.P."/>
            <person name="Tomita M."/>
            <person name="Numata K."/>
            <person name="Arakawa K."/>
        </authorList>
    </citation>
    <scope>NUCLEOTIDE SEQUENCE</scope>
</reference>
<keyword evidence="3 6" id="KW-1133">Transmembrane helix</keyword>
<feature type="signal peptide" evidence="7">
    <location>
        <begin position="1"/>
        <end position="19"/>
    </location>
</feature>
<keyword evidence="10" id="KW-1185">Reference proteome</keyword>
<feature type="compositionally biased region" description="Polar residues" evidence="5">
    <location>
        <begin position="396"/>
        <end position="407"/>
    </location>
</feature>
<evidence type="ECO:0000256" key="3">
    <source>
        <dbReference type="ARBA" id="ARBA00022989"/>
    </source>
</evidence>
<comment type="caution">
    <text evidence="9">The sequence shown here is derived from an EMBL/GenBank/DDBJ whole genome shotgun (WGS) entry which is preliminary data.</text>
</comment>
<keyword evidence="2 6" id="KW-0812">Transmembrane</keyword>
<dbReference type="InterPro" id="IPR053231">
    <property type="entry name" value="GPCR_LN-TM7"/>
</dbReference>
<feature type="transmembrane region" description="Helical" evidence="6">
    <location>
        <begin position="736"/>
        <end position="756"/>
    </location>
</feature>
<dbReference type="PANTHER" id="PTHR45902">
    <property type="entry name" value="LATROPHILIN RECEPTOR-LIKE PROTEIN A"/>
    <property type="match status" value="1"/>
</dbReference>
<keyword evidence="4 6" id="KW-0472">Membrane</keyword>
<protein>
    <submittedName>
        <fullName evidence="9">G-protein coupled receptor Mth2</fullName>
    </submittedName>
</protein>
<feature type="transmembrane region" description="Helical" evidence="6">
    <location>
        <begin position="663"/>
        <end position="689"/>
    </location>
</feature>
<keyword evidence="7" id="KW-0732">Signal</keyword>
<dbReference type="GO" id="GO:0016020">
    <property type="term" value="C:membrane"/>
    <property type="evidence" value="ECO:0007669"/>
    <property type="project" value="UniProtKB-SubCell"/>
</dbReference>
<feature type="transmembrane region" description="Helical" evidence="6">
    <location>
        <begin position="504"/>
        <end position="527"/>
    </location>
</feature>
<dbReference type="PANTHER" id="PTHR45902:SF5">
    <property type="entry name" value="G-PROTEIN COUPLED RECEPTORS FAMILY 2 PROFILE 2 DOMAIN-CONTAINING PROTEIN"/>
    <property type="match status" value="1"/>
</dbReference>
<keyword evidence="9" id="KW-0675">Receptor</keyword>
<dbReference type="InterPro" id="IPR036024">
    <property type="entry name" value="Somatomedin_B-like_dom_sf"/>
</dbReference>
<feature type="transmembrane region" description="Helical" evidence="6">
    <location>
        <begin position="570"/>
        <end position="593"/>
    </location>
</feature>
<evidence type="ECO:0000313" key="10">
    <source>
        <dbReference type="Proteomes" id="UP000887013"/>
    </source>
</evidence>
<evidence type="ECO:0000259" key="8">
    <source>
        <dbReference type="PROSITE" id="PS50261"/>
    </source>
</evidence>
<feature type="transmembrane region" description="Helical" evidence="6">
    <location>
        <begin position="539"/>
        <end position="558"/>
    </location>
</feature>
<gene>
    <name evidence="9" type="primary">mth2</name>
    <name evidence="9" type="ORF">NPIL_484601</name>
</gene>
<dbReference type="InterPro" id="IPR000832">
    <property type="entry name" value="GPCR_2_secretin-like"/>
</dbReference>
<dbReference type="Gene3D" id="1.20.1070.10">
    <property type="entry name" value="Rhodopsin 7-helix transmembrane proteins"/>
    <property type="match status" value="1"/>
</dbReference>
<dbReference type="SUPFAM" id="SSF90188">
    <property type="entry name" value="Somatomedin B domain"/>
    <property type="match status" value="1"/>
</dbReference>
<feature type="domain" description="G-protein coupled receptors family 2 profile 2" evidence="8">
    <location>
        <begin position="504"/>
        <end position="758"/>
    </location>
</feature>
<comment type="subcellular location">
    <subcellularLocation>
        <location evidence="1">Membrane</location>
        <topology evidence="1">Multi-pass membrane protein</topology>
    </subcellularLocation>
</comment>
<name>A0A8X6PPU0_NEPPI</name>